<reference evidence="9" key="1">
    <citation type="submission" date="2022-11" db="UniProtKB">
        <authorList>
            <consortium name="WormBaseParasite"/>
        </authorList>
    </citation>
    <scope>IDENTIFICATION</scope>
</reference>
<keyword evidence="4 6" id="KW-0067">ATP-binding</keyword>
<evidence type="ECO:0000256" key="2">
    <source>
        <dbReference type="ARBA" id="ARBA00022527"/>
    </source>
</evidence>
<dbReference type="Proteomes" id="UP000887540">
    <property type="component" value="Unplaced"/>
</dbReference>
<dbReference type="PROSITE" id="PS00108">
    <property type="entry name" value="PROTEIN_KINASE_ST"/>
    <property type="match status" value="1"/>
</dbReference>
<dbReference type="WBParaSite" id="ACRNAN_scaffold92.g24790.t1">
    <property type="protein sequence ID" value="ACRNAN_scaffold92.g24790.t1"/>
    <property type="gene ID" value="ACRNAN_scaffold92.g24790"/>
</dbReference>
<dbReference type="InterPro" id="IPR008271">
    <property type="entry name" value="Ser/Thr_kinase_AS"/>
</dbReference>
<evidence type="ECO:0000256" key="1">
    <source>
        <dbReference type="ARBA" id="ARBA00008171"/>
    </source>
</evidence>
<dbReference type="Pfam" id="PF24419">
    <property type="entry name" value="Cupin_NOL9"/>
    <property type="match status" value="1"/>
</dbReference>
<feature type="binding site" evidence="6">
    <location>
        <position position="128"/>
    </location>
    <ligand>
        <name>ATP</name>
        <dbReference type="ChEBI" id="CHEBI:30616"/>
    </ligand>
</feature>
<accession>A0A914EN46</accession>
<evidence type="ECO:0000256" key="6">
    <source>
        <dbReference type="PROSITE-ProRule" id="PRU10141"/>
    </source>
</evidence>
<dbReference type="Pfam" id="PF07714">
    <property type="entry name" value="PK_Tyr_Ser-Thr"/>
    <property type="match status" value="1"/>
</dbReference>
<dbReference type="InterPro" id="IPR001245">
    <property type="entry name" value="Ser-Thr/Tyr_kinase_cat_dom"/>
</dbReference>
<protein>
    <recommendedName>
        <fullName evidence="5">Polynucleotide 5'-hydroxyl-kinase NOL9</fullName>
    </recommendedName>
</protein>
<keyword evidence="2" id="KW-0723">Serine/threonine-protein kinase</keyword>
<proteinExistence type="inferred from homology"/>
<dbReference type="PROSITE" id="PS50011">
    <property type="entry name" value="PROTEIN_KINASE_DOM"/>
    <property type="match status" value="1"/>
</dbReference>
<dbReference type="SUPFAM" id="SSF52540">
    <property type="entry name" value="P-loop containing nucleoside triphosphate hydrolases"/>
    <property type="match status" value="1"/>
</dbReference>
<dbReference type="InterPro" id="IPR057573">
    <property type="entry name" value="NOL9_N"/>
</dbReference>
<dbReference type="PANTHER" id="PTHR48006:SF20">
    <property type="entry name" value="OS08G0276400 PROTEIN"/>
    <property type="match status" value="1"/>
</dbReference>
<comment type="similarity">
    <text evidence="1">Belongs to the protein kinase superfamily. TKL Ser/Thr protein kinase family. ROCO subfamily.</text>
</comment>
<evidence type="ECO:0000313" key="9">
    <source>
        <dbReference type="WBParaSite" id="ACRNAN_scaffold92.g24790.t1"/>
    </source>
</evidence>
<evidence type="ECO:0000259" key="7">
    <source>
        <dbReference type="PROSITE" id="PS50011"/>
    </source>
</evidence>
<keyword evidence="2" id="KW-0808">Transferase</keyword>
<dbReference type="PANTHER" id="PTHR48006">
    <property type="entry name" value="LEUCINE-RICH REPEAT-CONTAINING PROTEIN DDB_G0281931-RELATED"/>
    <property type="match status" value="1"/>
</dbReference>
<dbReference type="GO" id="GO:0005524">
    <property type="term" value="F:ATP binding"/>
    <property type="evidence" value="ECO:0007669"/>
    <property type="project" value="UniProtKB-UniRule"/>
</dbReference>
<keyword evidence="3 6" id="KW-0547">Nucleotide-binding</keyword>
<dbReference type="InterPro" id="IPR032319">
    <property type="entry name" value="CLP1_P"/>
</dbReference>
<dbReference type="Gene3D" id="3.40.50.300">
    <property type="entry name" value="P-loop containing nucleotide triphosphate hydrolases"/>
    <property type="match status" value="1"/>
</dbReference>
<evidence type="ECO:0000256" key="3">
    <source>
        <dbReference type="ARBA" id="ARBA00022741"/>
    </source>
</evidence>
<dbReference type="Gene3D" id="3.30.200.20">
    <property type="entry name" value="Phosphorylase Kinase, domain 1"/>
    <property type="match status" value="1"/>
</dbReference>
<dbReference type="InterPro" id="IPR011009">
    <property type="entry name" value="Kinase-like_dom_sf"/>
</dbReference>
<keyword evidence="2" id="KW-0418">Kinase</keyword>
<evidence type="ECO:0000313" key="8">
    <source>
        <dbReference type="Proteomes" id="UP000887540"/>
    </source>
</evidence>
<dbReference type="InterPro" id="IPR017441">
    <property type="entry name" value="Protein_kinase_ATP_BS"/>
</dbReference>
<evidence type="ECO:0000256" key="4">
    <source>
        <dbReference type="ARBA" id="ARBA00022840"/>
    </source>
</evidence>
<dbReference type="Pfam" id="PF16575">
    <property type="entry name" value="CLP1_P"/>
    <property type="match status" value="1"/>
</dbReference>
<organism evidence="8 9">
    <name type="scientific">Acrobeloides nanus</name>
    <dbReference type="NCBI Taxonomy" id="290746"/>
    <lineage>
        <taxon>Eukaryota</taxon>
        <taxon>Metazoa</taxon>
        <taxon>Ecdysozoa</taxon>
        <taxon>Nematoda</taxon>
        <taxon>Chromadorea</taxon>
        <taxon>Rhabditida</taxon>
        <taxon>Tylenchina</taxon>
        <taxon>Cephalobomorpha</taxon>
        <taxon>Cephaloboidea</taxon>
        <taxon>Cephalobidae</taxon>
        <taxon>Acrobeloides</taxon>
    </lineage>
</organism>
<dbReference type="CDD" id="cd14066">
    <property type="entry name" value="STKc_IRAK"/>
    <property type="match status" value="1"/>
</dbReference>
<sequence length="734" mass="82652">MQLLRNYVDSSLHKLEQNCIAVDEKDLIRPITKTNSAVDNAHSLRPNDPPSLVYSKKVSSVSSSPSAYHSEASASSSNTFTGLQNTPSVKYAEILAATNDFSSDKILGKGGYGTVYKGYWKLTDVAIKRLLTKKDGGSEHEKERLRQSLQELRTLAKFRHDNILALYGYSMDGPEPCLVYQFMANGSLEDRLLCRKGTSPLTWAEKFNIAYGTSCGLHFLHSIGNAPIIHGDVKSANILLDKHMEPKLGDFGLCRDGQVEADAQEKSPLIASHIKGTLAYLPPEFITSKILSTKLDVYSFGVVLLELATANLDSLWDIIEALSHMSSPTPKPYRCSDPDLILAVIHPEKPFVLGGAFQIQCLYGTVELNGYVLKAAAYEEERFLPVVLPKATHIPIDIRAHYLTEQLKMDRLKWRVKEVSVAFEDVCAAFQNEEYSAVVLISSKPPVVARFLVNLFDEEFFRPADNLYENEKWRHHCYIIKNEFPVYLYTPSFQEQYDKVFYRIEDMLKGIKNVVVMVVGNKGVGKSTLIRNLINRLISLDAMPPLYLLDGDVGQSEKNPSGCISLFRILNHKPLLGAPTSHQEKCLHSSYFFGSNTPATNMGLYVNVMQHLTKEYIANCPENKNSILIVNTLGWIEDEGNNLMMNVISNIEPTLIINLKSHQRNVANFQIPLQLSERTVELIALPRANENITRQNNSADLRQWLYFGYFAHTLTAGRIYYNYLSENCPKFKID</sequence>
<dbReference type="GO" id="GO:0004672">
    <property type="term" value="F:protein kinase activity"/>
    <property type="evidence" value="ECO:0007669"/>
    <property type="project" value="InterPro"/>
</dbReference>
<dbReference type="InterPro" id="IPR000719">
    <property type="entry name" value="Prot_kinase_dom"/>
</dbReference>
<evidence type="ECO:0000256" key="5">
    <source>
        <dbReference type="ARBA" id="ARBA00071212"/>
    </source>
</evidence>
<dbReference type="AlphaFoldDB" id="A0A914EN46"/>
<dbReference type="PROSITE" id="PS00107">
    <property type="entry name" value="PROTEIN_KINASE_ATP"/>
    <property type="match status" value="1"/>
</dbReference>
<dbReference type="Gene3D" id="1.10.510.10">
    <property type="entry name" value="Transferase(Phosphotransferase) domain 1"/>
    <property type="match status" value="1"/>
</dbReference>
<name>A0A914EN46_9BILA</name>
<dbReference type="InterPro" id="IPR027417">
    <property type="entry name" value="P-loop_NTPase"/>
</dbReference>
<dbReference type="SMART" id="SM00220">
    <property type="entry name" value="S_TKc"/>
    <property type="match status" value="1"/>
</dbReference>
<keyword evidence="8" id="KW-1185">Reference proteome</keyword>
<dbReference type="SUPFAM" id="SSF56112">
    <property type="entry name" value="Protein kinase-like (PK-like)"/>
    <property type="match status" value="1"/>
</dbReference>
<feature type="domain" description="Protein kinase" evidence="7">
    <location>
        <begin position="101"/>
        <end position="396"/>
    </location>
</feature>
<dbReference type="InterPro" id="IPR051824">
    <property type="entry name" value="LRR_Rcpt-Like_S/T_Kinase"/>
</dbReference>